<reference evidence="8 9" key="1">
    <citation type="journal article" date="2019" name="Int. J. Syst. Evol. Microbiol.">
        <title>The Global Catalogue of Microorganisms (GCM) 10K type strain sequencing project: providing services to taxonomists for standard genome sequencing and annotation.</title>
        <authorList>
            <consortium name="The Broad Institute Genomics Platform"/>
            <consortium name="The Broad Institute Genome Sequencing Center for Infectious Disease"/>
            <person name="Wu L."/>
            <person name="Ma J."/>
        </authorList>
    </citation>
    <scope>NUCLEOTIDE SEQUENCE [LARGE SCALE GENOMIC DNA]</scope>
    <source>
        <strain evidence="8 9">CGMCC 1.10593</strain>
    </source>
</reference>
<dbReference type="Gene3D" id="1.10.287.130">
    <property type="match status" value="1"/>
</dbReference>
<keyword evidence="9" id="KW-1185">Reference proteome</keyword>
<evidence type="ECO:0000256" key="5">
    <source>
        <dbReference type="ARBA" id="ARBA00022777"/>
    </source>
</evidence>
<name>A0ABD6DCS0_9EURY</name>
<keyword evidence="6" id="KW-0902">Two-component regulatory system</keyword>
<dbReference type="Pfam" id="PF02518">
    <property type="entry name" value="HATPase_c"/>
    <property type="match status" value="1"/>
</dbReference>
<evidence type="ECO:0000256" key="2">
    <source>
        <dbReference type="ARBA" id="ARBA00012438"/>
    </source>
</evidence>
<dbReference type="AlphaFoldDB" id="A0ABD6DCS0"/>
<dbReference type="Pfam" id="PF00512">
    <property type="entry name" value="HisKA"/>
    <property type="match status" value="1"/>
</dbReference>
<keyword evidence="4" id="KW-0808">Transferase</keyword>
<dbReference type="InterPro" id="IPR003594">
    <property type="entry name" value="HATPase_dom"/>
</dbReference>
<evidence type="ECO:0000256" key="4">
    <source>
        <dbReference type="ARBA" id="ARBA00022679"/>
    </source>
</evidence>
<dbReference type="InterPro" id="IPR035965">
    <property type="entry name" value="PAS-like_dom_sf"/>
</dbReference>
<dbReference type="SUPFAM" id="SSF47384">
    <property type="entry name" value="Homodimeric domain of signal transducing histidine kinase"/>
    <property type="match status" value="1"/>
</dbReference>
<dbReference type="SMART" id="SM00388">
    <property type="entry name" value="HisKA"/>
    <property type="match status" value="1"/>
</dbReference>
<evidence type="ECO:0000259" key="7">
    <source>
        <dbReference type="PROSITE" id="PS50109"/>
    </source>
</evidence>
<dbReference type="NCBIfam" id="TIGR00229">
    <property type="entry name" value="sensory_box"/>
    <property type="match status" value="1"/>
</dbReference>
<keyword evidence="3" id="KW-0597">Phosphoprotein</keyword>
<sequence length="344" mass="38359">MTDLRSSQERLKQQRDRLAGLLDAIPVPTVLVEFDKGEPIVKLPNQQFKQTFRLTGQELGGSSLDKLIVESAEYGQVHGINNQLQQGEPVCQEVERRTGDGELRTFLLNGSPLIDGGDEILATYIDITDRKLMEEELRRKTDELEDFANVVSHDLRNPLNVAIGHLDTIADKYDDQCIETIRSAHMRMQELIENILMLAKQGQRIEELESVSLTNCVNECWITAETENATLQIESSRTIHADGNRLRQLFGNLLRNAIEHGGDDVTVTVGDLDDGFYIEDDGPGIPEEDRTDVFEAGHTTTEVGTGFGLSIVKEIVEAHGWCITVTDGWEGGARFEITGVEILE</sequence>
<proteinExistence type="predicted"/>
<dbReference type="PROSITE" id="PS50109">
    <property type="entry name" value="HIS_KIN"/>
    <property type="match status" value="1"/>
</dbReference>
<dbReference type="CDD" id="cd00130">
    <property type="entry name" value="PAS"/>
    <property type="match status" value="1"/>
</dbReference>
<dbReference type="InterPro" id="IPR036890">
    <property type="entry name" value="HATPase_C_sf"/>
</dbReference>
<dbReference type="InterPro" id="IPR004358">
    <property type="entry name" value="Sig_transdc_His_kin-like_C"/>
</dbReference>
<dbReference type="EMBL" id="JBHUDM010000019">
    <property type="protein sequence ID" value="MFD1644017.1"/>
    <property type="molecule type" value="Genomic_DNA"/>
</dbReference>
<evidence type="ECO:0000256" key="1">
    <source>
        <dbReference type="ARBA" id="ARBA00000085"/>
    </source>
</evidence>
<dbReference type="InterPro" id="IPR000014">
    <property type="entry name" value="PAS"/>
</dbReference>
<dbReference type="Gene3D" id="3.30.565.10">
    <property type="entry name" value="Histidine kinase-like ATPase, C-terminal domain"/>
    <property type="match status" value="1"/>
</dbReference>
<dbReference type="EC" id="2.7.13.3" evidence="2"/>
<dbReference type="GO" id="GO:0000160">
    <property type="term" value="P:phosphorelay signal transduction system"/>
    <property type="evidence" value="ECO:0007669"/>
    <property type="project" value="UniProtKB-KW"/>
</dbReference>
<dbReference type="Pfam" id="PF13426">
    <property type="entry name" value="PAS_9"/>
    <property type="match status" value="1"/>
</dbReference>
<organism evidence="8 9">
    <name type="scientific">Halohasta litorea</name>
    <dbReference type="NCBI Taxonomy" id="869891"/>
    <lineage>
        <taxon>Archaea</taxon>
        <taxon>Methanobacteriati</taxon>
        <taxon>Methanobacteriota</taxon>
        <taxon>Stenosarchaea group</taxon>
        <taxon>Halobacteria</taxon>
        <taxon>Halobacteriales</taxon>
        <taxon>Haloferacaceae</taxon>
        <taxon>Halohasta</taxon>
    </lineage>
</organism>
<dbReference type="SUPFAM" id="SSF55785">
    <property type="entry name" value="PYP-like sensor domain (PAS domain)"/>
    <property type="match status" value="1"/>
</dbReference>
<dbReference type="PANTHER" id="PTHR43711:SF1">
    <property type="entry name" value="HISTIDINE KINASE 1"/>
    <property type="match status" value="1"/>
</dbReference>
<dbReference type="PRINTS" id="PR00344">
    <property type="entry name" value="BCTRLSENSOR"/>
</dbReference>
<dbReference type="InterPro" id="IPR036097">
    <property type="entry name" value="HisK_dim/P_sf"/>
</dbReference>
<dbReference type="GO" id="GO:0005524">
    <property type="term" value="F:ATP binding"/>
    <property type="evidence" value="ECO:0007669"/>
    <property type="project" value="UniProtKB-KW"/>
</dbReference>
<keyword evidence="8" id="KW-0067">ATP-binding</keyword>
<dbReference type="PANTHER" id="PTHR43711">
    <property type="entry name" value="TWO-COMPONENT HISTIDINE KINASE"/>
    <property type="match status" value="1"/>
</dbReference>
<dbReference type="InterPro" id="IPR005467">
    <property type="entry name" value="His_kinase_dom"/>
</dbReference>
<dbReference type="Gene3D" id="3.30.450.20">
    <property type="entry name" value="PAS domain"/>
    <property type="match status" value="1"/>
</dbReference>
<gene>
    <name evidence="8" type="ORF">ACFSBW_19455</name>
</gene>
<feature type="domain" description="Histidine kinase" evidence="7">
    <location>
        <begin position="150"/>
        <end position="338"/>
    </location>
</feature>
<dbReference type="Proteomes" id="UP001597052">
    <property type="component" value="Unassembled WGS sequence"/>
</dbReference>
<protein>
    <recommendedName>
        <fullName evidence="2">histidine kinase</fullName>
        <ecNumber evidence="2">2.7.13.3</ecNumber>
    </recommendedName>
</protein>
<accession>A0ABD6DCS0</accession>
<keyword evidence="8" id="KW-0547">Nucleotide-binding</keyword>
<dbReference type="GO" id="GO:0004673">
    <property type="term" value="F:protein histidine kinase activity"/>
    <property type="evidence" value="ECO:0007669"/>
    <property type="project" value="UniProtKB-EC"/>
</dbReference>
<dbReference type="RefSeq" id="WP_256397954.1">
    <property type="nucleotide sequence ID" value="NZ_JANHDJ010000021.1"/>
</dbReference>
<dbReference type="CDD" id="cd00082">
    <property type="entry name" value="HisKA"/>
    <property type="match status" value="1"/>
</dbReference>
<dbReference type="InterPro" id="IPR003661">
    <property type="entry name" value="HisK_dim/P_dom"/>
</dbReference>
<evidence type="ECO:0000256" key="3">
    <source>
        <dbReference type="ARBA" id="ARBA00022553"/>
    </source>
</evidence>
<dbReference type="CDD" id="cd00075">
    <property type="entry name" value="HATPase"/>
    <property type="match status" value="1"/>
</dbReference>
<comment type="caution">
    <text evidence="8">The sequence shown here is derived from an EMBL/GenBank/DDBJ whole genome shotgun (WGS) entry which is preliminary data.</text>
</comment>
<evidence type="ECO:0000313" key="8">
    <source>
        <dbReference type="EMBL" id="MFD1644017.1"/>
    </source>
</evidence>
<dbReference type="SMART" id="SM00387">
    <property type="entry name" value="HATPase_c"/>
    <property type="match status" value="1"/>
</dbReference>
<dbReference type="SUPFAM" id="SSF55874">
    <property type="entry name" value="ATPase domain of HSP90 chaperone/DNA topoisomerase II/histidine kinase"/>
    <property type="match status" value="1"/>
</dbReference>
<comment type="catalytic activity">
    <reaction evidence="1">
        <text>ATP + protein L-histidine = ADP + protein N-phospho-L-histidine.</text>
        <dbReference type="EC" id="2.7.13.3"/>
    </reaction>
</comment>
<keyword evidence="5" id="KW-0418">Kinase</keyword>
<evidence type="ECO:0000313" key="9">
    <source>
        <dbReference type="Proteomes" id="UP001597052"/>
    </source>
</evidence>
<evidence type="ECO:0000256" key="6">
    <source>
        <dbReference type="ARBA" id="ARBA00023012"/>
    </source>
</evidence>
<dbReference type="InterPro" id="IPR050736">
    <property type="entry name" value="Sensor_HK_Regulatory"/>
</dbReference>